<sequence length="497" mass="59288">MLFVPLAIRIYPPWLVGFLSGAYVRMLHMDADIEIRKEIEGKNISYIHFDRRIKLTNHLWCCITNKQWVLRHGFYPFIHFKRPKYHKSWSTDSSGKRIWKDEGPKYRDILYAAHKDAWIYRYYGALFNRKYNRYLGNRNIDDCSIAYRTNKKGKSNISFAEEALAFIKFHKPCYVIIGDFTHFFDFLDHAYLLNQIRYVLDSQYIPDDIYYVLNSLLHYSYVDYEGITSYKGMTHQQLCQCQTVLTNQEFRILSRKKQRESKDDKFIIKVNREHFGIPQGSPMSGVLANIYMIQFDEKIFELVQSYHGIYRRYSDDFIIAIPEKYITEEQYQQMIHQLQEIFNQRSTNTGKYLVKLSPEKTKKYRVSANLIIYNEQKEHGIISFLGFSYDGKSVYIKDSSVRRYYSHAYSKADHVVKQNAQLSQLKKNKRRTTNLYTLYSISGLYRNSSKSKRGSNFPVYSQRAHFIFQKNFKSENQTGLVAQRHMRQLRKRLNSPK</sequence>
<dbReference type="EMBL" id="ADLT01000008">
    <property type="protein sequence ID" value="EHO63783.1"/>
    <property type="molecule type" value="Genomic_DNA"/>
</dbReference>
<reference evidence="2 3" key="1">
    <citation type="submission" date="2011-11" db="EMBL/GenBank/DDBJ databases">
        <title>The Genome Sequence of Dialister succinatiphilus YIT 11850.</title>
        <authorList>
            <consortium name="The Broad Institute Genome Sequencing Platform"/>
            <person name="Earl A."/>
            <person name="Ward D."/>
            <person name="Feldgarden M."/>
            <person name="Gevers D."/>
            <person name="Morotomi M."/>
            <person name="Young S.K."/>
            <person name="Zeng Q."/>
            <person name="Gargeya S."/>
            <person name="Fitzgerald M."/>
            <person name="Haas B."/>
            <person name="Abouelleil A."/>
            <person name="Alvarado L."/>
            <person name="Arachchi H.M."/>
            <person name="Berlin A."/>
            <person name="Brown A."/>
            <person name="Chapman S.B."/>
            <person name="Dunbar C."/>
            <person name="Gearin G."/>
            <person name="Goldberg J."/>
            <person name="Griggs A."/>
            <person name="Gujja S."/>
            <person name="Heiman D."/>
            <person name="Howarth C."/>
            <person name="Lui A."/>
            <person name="MacDonald P.J.P."/>
            <person name="Montmayeur A."/>
            <person name="Murphy C."/>
            <person name="Neiman D."/>
            <person name="Pearson M."/>
            <person name="Priest M."/>
            <person name="Roberts A."/>
            <person name="Saif S."/>
            <person name="Shea T."/>
            <person name="Sisk P."/>
            <person name="Stolte C."/>
            <person name="Sykes S."/>
            <person name="Wortman J."/>
            <person name="Nusbaum C."/>
            <person name="Birren B."/>
        </authorList>
    </citation>
    <scope>NUCLEOTIDE SEQUENCE [LARGE SCALE GENOMIC DNA]</scope>
    <source>
        <strain evidence="2 3">YIT 11850</strain>
    </source>
</reference>
<dbReference type="STRING" id="742743.HMPREF9453_00254"/>
<dbReference type="InterPro" id="IPR000477">
    <property type="entry name" value="RT_dom"/>
</dbReference>
<comment type="caution">
    <text evidence="2">The sequence shown here is derived from an EMBL/GenBank/DDBJ whole genome shotgun (WGS) entry which is preliminary data.</text>
</comment>
<dbReference type="HOGENOM" id="CLU_038920_0_0_9"/>
<accession>H1CY16</accession>
<dbReference type="OrthoDB" id="9788687at2"/>
<evidence type="ECO:0000313" key="2">
    <source>
        <dbReference type="EMBL" id="EHO63783.1"/>
    </source>
</evidence>
<dbReference type="eggNOG" id="COG3344">
    <property type="taxonomic scope" value="Bacteria"/>
</dbReference>
<organism evidence="2 3">
    <name type="scientific">Dialister succinatiphilus YIT 11850</name>
    <dbReference type="NCBI Taxonomy" id="742743"/>
    <lineage>
        <taxon>Bacteria</taxon>
        <taxon>Bacillati</taxon>
        <taxon>Bacillota</taxon>
        <taxon>Negativicutes</taxon>
        <taxon>Veillonellales</taxon>
        <taxon>Veillonellaceae</taxon>
        <taxon>Dialister</taxon>
    </lineage>
</organism>
<protein>
    <recommendedName>
        <fullName evidence="1">Reverse transcriptase domain-containing protein</fullName>
    </recommendedName>
</protein>
<dbReference type="PATRIC" id="fig|742743.3.peg.255"/>
<evidence type="ECO:0000259" key="1">
    <source>
        <dbReference type="PROSITE" id="PS50878"/>
    </source>
</evidence>
<dbReference type="AlphaFoldDB" id="H1CY16"/>
<gene>
    <name evidence="2" type="ORF">HMPREF9453_00254</name>
</gene>
<evidence type="ECO:0000313" key="3">
    <source>
        <dbReference type="Proteomes" id="UP000003277"/>
    </source>
</evidence>
<dbReference type="Proteomes" id="UP000003277">
    <property type="component" value="Unassembled WGS sequence"/>
</dbReference>
<dbReference type="PANTHER" id="PTHR34047:SF8">
    <property type="entry name" value="PROTEIN YKFC"/>
    <property type="match status" value="1"/>
</dbReference>
<dbReference type="PANTHER" id="PTHR34047">
    <property type="entry name" value="NUCLEAR INTRON MATURASE 1, MITOCHONDRIAL-RELATED"/>
    <property type="match status" value="1"/>
</dbReference>
<keyword evidence="3" id="KW-1185">Reference proteome</keyword>
<dbReference type="InterPro" id="IPR043502">
    <property type="entry name" value="DNA/RNA_pol_sf"/>
</dbReference>
<dbReference type="Pfam" id="PF00078">
    <property type="entry name" value="RVT_1"/>
    <property type="match status" value="1"/>
</dbReference>
<dbReference type="PROSITE" id="PS50878">
    <property type="entry name" value="RT_POL"/>
    <property type="match status" value="1"/>
</dbReference>
<dbReference type="InterPro" id="IPR051083">
    <property type="entry name" value="GrpII_Intron_Splice-Mob/Def"/>
</dbReference>
<dbReference type="SUPFAM" id="SSF56672">
    <property type="entry name" value="DNA/RNA polymerases"/>
    <property type="match status" value="1"/>
</dbReference>
<name>H1CY16_9FIRM</name>
<proteinExistence type="predicted"/>
<feature type="domain" description="Reverse transcriptase" evidence="1">
    <location>
        <begin position="79"/>
        <end position="389"/>
    </location>
</feature>